<dbReference type="PANTHER" id="PTHR43025:SF3">
    <property type="entry name" value="MONOGALACTOSYLDIACYLGLYCEROL SYNTHASE 1, CHLOROPLASTIC"/>
    <property type="match status" value="1"/>
</dbReference>
<dbReference type="STRING" id="584708.Apau_2432"/>
<reference evidence="6 7" key="1">
    <citation type="journal article" date="2010" name="Stand. Genomic Sci.">
        <title>Non-contiguous finished genome sequence of Aminomonas paucivorans type strain (GLU-3).</title>
        <authorList>
            <person name="Pitluck S."/>
            <person name="Yasawong M."/>
            <person name="Held B."/>
            <person name="Lapidus A."/>
            <person name="Nolan M."/>
            <person name="Copeland A."/>
            <person name="Lucas S."/>
            <person name="Del Rio T.G."/>
            <person name="Tice H."/>
            <person name="Cheng J.F."/>
            <person name="Chertkov O."/>
            <person name="Goodwin L."/>
            <person name="Tapia R."/>
            <person name="Han C."/>
            <person name="Liolios K."/>
            <person name="Ivanova N."/>
            <person name="Mavromatis K."/>
            <person name="Ovchinnikova G."/>
            <person name="Pati A."/>
            <person name="Chen A."/>
            <person name="Palaniappan K."/>
            <person name="Land M."/>
            <person name="Hauser L."/>
            <person name="Chang Y.J."/>
            <person name="Jeffries C.D."/>
            <person name="Pukall R."/>
            <person name="Spring S."/>
            <person name="Rohde M."/>
            <person name="Sikorski J."/>
            <person name="Goker M."/>
            <person name="Woyke T."/>
            <person name="Bristow J."/>
            <person name="Eisen J.A."/>
            <person name="Markowitz V."/>
            <person name="Hugenholtz P."/>
            <person name="Kyrpides N.C."/>
            <person name="Klenk H.P."/>
        </authorList>
    </citation>
    <scope>NUCLEOTIDE SEQUENCE [LARGE SCALE GENOMIC DNA]</scope>
    <source>
        <strain evidence="6 7">DSM 12260</strain>
    </source>
</reference>
<sequence length="374" mass="41873">MEIRVALLYATVGTGHRTAALALGEWFRREGQDVKVQCLDVLSFASPLVRGFISRSYLEMVKRAPRLWGYFYDTLDDPEARDGLLGSLNEMTAKLNLRRLKRRLEAFGPHALFCTHFFGAGPLAEAFAPQVPLYYVNTDFLSHVFHRNRLFAGWFVAGPEAARQYAADGITEKVHETGIPVFPAYASPPGREEARAALNLPREGRVVLVISGGIGVGPIEEAVASLARRRDWTTLVVCGNNQRLLRRMRKLFSGASHVRIEGFVENILEHYAASDLVVMKPGGLCTSEVLCLGLPILLMDPIPGQEQRNSDYLLDRGAARVLFEVRRTAERAEEILEDPAERARLREACARLARPYAGREVVRTVFREQGWNQV</sequence>
<keyword evidence="7" id="KW-1185">Reference proteome</keyword>
<dbReference type="AlphaFoldDB" id="E3D0V1"/>
<gene>
    <name evidence="6" type="ORF">Apau_2432</name>
</gene>
<dbReference type="GO" id="GO:0016758">
    <property type="term" value="F:hexosyltransferase activity"/>
    <property type="evidence" value="ECO:0007669"/>
    <property type="project" value="InterPro"/>
</dbReference>
<evidence type="ECO:0000256" key="1">
    <source>
        <dbReference type="ARBA" id="ARBA00006962"/>
    </source>
</evidence>
<dbReference type="OrthoDB" id="9815663at2"/>
<dbReference type="PaxDb" id="584708-Apau_2432"/>
<comment type="similarity">
    <text evidence="1">Belongs to the glycosyltransferase 28 family.</text>
</comment>
<dbReference type="Proteomes" id="UP000005096">
    <property type="component" value="Chromosome"/>
</dbReference>
<evidence type="ECO:0000313" key="7">
    <source>
        <dbReference type="Proteomes" id="UP000005096"/>
    </source>
</evidence>
<evidence type="ECO:0000259" key="5">
    <source>
        <dbReference type="Pfam" id="PF06925"/>
    </source>
</evidence>
<dbReference type="Gene3D" id="3.40.50.2000">
    <property type="entry name" value="Glycogen Phosphorylase B"/>
    <property type="match status" value="1"/>
</dbReference>
<dbReference type="HOGENOM" id="CLU_028367_0_1_0"/>
<proteinExistence type="inferred from homology"/>
<dbReference type="InterPro" id="IPR001296">
    <property type="entry name" value="Glyco_trans_1"/>
</dbReference>
<evidence type="ECO:0000256" key="3">
    <source>
        <dbReference type="ARBA" id="ARBA00022679"/>
    </source>
</evidence>
<evidence type="ECO:0000313" key="6">
    <source>
        <dbReference type="EMBL" id="EFQ24839.1"/>
    </source>
</evidence>
<evidence type="ECO:0000259" key="4">
    <source>
        <dbReference type="Pfam" id="PF00534"/>
    </source>
</evidence>
<keyword evidence="3" id="KW-0808">Transferase</keyword>
<feature type="domain" description="Glycosyl transferase family 1" evidence="4">
    <location>
        <begin position="221"/>
        <end position="348"/>
    </location>
</feature>
<protein>
    <submittedName>
        <fullName evidence="6">Monogalactosyldiacylglycerol synthase</fullName>
    </submittedName>
</protein>
<keyword evidence="2" id="KW-0328">Glycosyltransferase</keyword>
<dbReference type="PANTHER" id="PTHR43025">
    <property type="entry name" value="MONOGALACTOSYLDIACYLGLYCEROL SYNTHASE"/>
    <property type="match status" value="1"/>
</dbReference>
<dbReference type="GO" id="GO:0016020">
    <property type="term" value="C:membrane"/>
    <property type="evidence" value="ECO:0007669"/>
    <property type="project" value="GOC"/>
</dbReference>
<feature type="domain" description="Diacylglycerol glucosyltransferase N-terminal" evidence="5">
    <location>
        <begin position="16"/>
        <end position="181"/>
    </location>
</feature>
<dbReference type="InterPro" id="IPR009695">
    <property type="entry name" value="Diacylglyc_glucosyltr_N"/>
</dbReference>
<dbReference type="GO" id="GO:0009247">
    <property type="term" value="P:glycolipid biosynthetic process"/>
    <property type="evidence" value="ECO:0007669"/>
    <property type="project" value="InterPro"/>
</dbReference>
<evidence type="ECO:0000256" key="2">
    <source>
        <dbReference type="ARBA" id="ARBA00022676"/>
    </source>
</evidence>
<accession>E3D0V1</accession>
<dbReference type="eggNOG" id="COG0707">
    <property type="taxonomic scope" value="Bacteria"/>
</dbReference>
<dbReference type="InterPro" id="IPR050519">
    <property type="entry name" value="Glycosyltransf_28_UgtP"/>
</dbReference>
<dbReference type="EMBL" id="CM001022">
    <property type="protein sequence ID" value="EFQ24839.1"/>
    <property type="molecule type" value="Genomic_DNA"/>
</dbReference>
<name>E3D0V1_9BACT</name>
<dbReference type="RefSeq" id="WP_006302087.1">
    <property type="nucleotide sequence ID" value="NZ_CM001022.1"/>
</dbReference>
<dbReference type="SUPFAM" id="SSF53756">
    <property type="entry name" value="UDP-Glycosyltransferase/glycogen phosphorylase"/>
    <property type="match status" value="1"/>
</dbReference>
<dbReference type="Pfam" id="PF06925">
    <property type="entry name" value="MGDG_synth"/>
    <property type="match status" value="1"/>
</dbReference>
<dbReference type="Pfam" id="PF00534">
    <property type="entry name" value="Glycos_transf_1"/>
    <property type="match status" value="1"/>
</dbReference>
<organism evidence="6 7">
    <name type="scientific">Aminomonas paucivorans DSM 12260</name>
    <dbReference type="NCBI Taxonomy" id="584708"/>
    <lineage>
        <taxon>Bacteria</taxon>
        <taxon>Thermotogati</taxon>
        <taxon>Synergistota</taxon>
        <taxon>Synergistia</taxon>
        <taxon>Synergistales</taxon>
        <taxon>Synergistaceae</taxon>
        <taxon>Aminomonas</taxon>
    </lineage>
</organism>